<dbReference type="Pfam" id="PF00724">
    <property type="entry name" value="Oxidored_FMN"/>
    <property type="match status" value="1"/>
</dbReference>
<accession>M0NEW9</accession>
<dbReference type="GO" id="GO:0010181">
    <property type="term" value="F:FMN binding"/>
    <property type="evidence" value="ECO:0007669"/>
    <property type="project" value="InterPro"/>
</dbReference>
<keyword evidence="5" id="KW-1185">Reference proteome</keyword>
<dbReference type="STRING" id="1227456.C450_01242"/>
<name>M0NEW9_9EURY</name>
<evidence type="ECO:0000313" key="4">
    <source>
        <dbReference type="EMBL" id="EMA55639.1"/>
    </source>
</evidence>
<gene>
    <name evidence="4" type="ORF">C450_01242</name>
</gene>
<dbReference type="OrthoDB" id="24876at2157"/>
<evidence type="ECO:0000259" key="3">
    <source>
        <dbReference type="Pfam" id="PF00724"/>
    </source>
</evidence>
<comment type="caution">
    <text evidence="4">The sequence shown here is derived from an EMBL/GenBank/DDBJ whole genome shotgun (WGS) entry which is preliminary data.</text>
</comment>
<dbReference type="SUPFAM" id="SSF51395">
    <property type="entry name" value="FMN-linked oxidoreductases"/>
    <property type="match status" value="1"/>
</dbReference>
<dbReference type="InterPro" id="IPR051799">
    <property type="entry name" value="NADH_flavin_oxidoreductase"/>
</dbReference>
<dbReference type="PANTHER" id="PTHR43656:SF2">
    <property type="entry name" value="BINDING OXIDOREDUCTASE, PUTATIVE (AFU_ORTHOLOGUE AFUA_2G08260)-RELATED"/>
    <property type="match status" value="1"/>
</dbReference>
<keyword evidence="1" id="KW-0285">Flavoprotein</keyword>
<reference evidence="4 5" key="1">
    <citation type="journal article" date="2014" name="PLoS Genet.">
        <title>Phylogenetically driven sequencing of extremely halophilic archaea reveals strategies for static and dynamic osmo-response.</title>
        <authorList>
            <person name="Becker E.A."/>
            <person name="Seitzer P.M."/>
            <person name="Tritt A."/>
            <person name="Larsen D."/>
            <person name="Krusor M."/>
            <person name="Yao A.I."/>
            <person name="Wu D."/>
            <person name="Madern D."/>
            <person name="Eisen J.A."/>
            <person name="Darling A.E."/>
            <person name="Facciotti M.T."/>
        </authorList>
    </citation>
    <scope>NUCLEOTIDE SEQUENCE [LARGE SCALE GENOMIC DNA]</scope>
    <source>
        <strain evidence="4 5">DSM 8989</strain>
    </source>
</reference>
<dbReference type="InterPro" id="IPR001155">
    <property type="entry name" value="OxRdtase_FMN_N"/>
</dbReference>
<dbReference type="Gene3D" id="3.20.20.70">
    <property type="entry name" value="Aldolase class I"/>
    <property type="match status" value="1"/>
</dbReference>
<dbReference type="PATRIC" id="fig|1227456.3.peg.263"/>
<evidence type="ECO:0000256" key="2">
    <source>
        <dbReference type="ARBA" id="ARBA00023002"/>
    </source>
</evidence>
<evidence type="ECO:0000256" key="1">
    <source>
        <dbReference type="ARBA" id="ARBA00022630"/>
    </source>
</evidence>
<dbReference type="AlphaFoldDB" id="M0NEW9"/>
<sequence length="450" mass="48879">MPPDLDTPAEIAGLDLPNRLYRAPLLECAGDGPDAIDRLVDELEPAAAAGAGLIFQGAMPVRREGGRVAPNMTHLASPDRADDLRRLTDAIHDHGARIVAQLDHGGVRSLETWHRPYRAANPDLRQLAVSKPPRLLRLAARAGFLDYDFDVLSTADVYDLAADFGRAAGHAVAAGYDGIHLAGANMGIIQQFCSPYYNRRSDEFGGSFGARLRFLELVHEEIRERVGDLPVLTKIPVETAAPPFVRPRLSAADGVRLAEHAERIGFDAVVPVRGSTFWDLSLVRGQHPEQAWGDDRFQDDYAAVFGGRARARLVAAANRLQAHYYDFEPAWNADLCRQVRETTSLPVLCEGGIRGRAEMDALVGSACDLVGVGRPFYAEPRLPARLLDVETNGTTPTEDPHAVCENCNNCAVPQATGARGVCRTPSVLEAAVELRRAGAYERSPSDERDG</sequence>
<keyword evidence="2" id="KW-0560">Oxidoreductase</keyword>
<feature type="domain" description="NADH:flavin oxidoreductase/NADH oxidase N-terminal" evidence="3">
    <location>
        <begin position="7"/>
        <end position="238"/>
    </location>
</feature>
<dbReference type="EMBL" id="AOME01000012">
    <property type="protein sequence ID" value="EMA55639.1"/>
    <property type="molecule type" value="Genomic_DNA"/>
</dbReference>
<dbReference type="Proteomes" id="UP000011625">
    <property type="component" value="Unassembled WGS sequence"/>
</dbReference>
<proteinExistence type="predicted"/>
<protein>
    <submittedName>
        <fullName evidence="4">NADH:flavin oxidoreductase/NADH oxidase</fullName>
    </submittedName>
</protein>
<dbReference type="InterPro" id="IPR013785">
    <property type="entry name" value="Aldolase_TIM"/>
</dbReference>
<organism evidence="4 5">
    <name type="scientific">Halococcus salifodinae DSM 8989</name>
    <dbReference type="NCBI Taxonomy" id="1227456"/>
    <lineage>
        <taxon>Archaea</taxon>
        <taxon>Methanobacteriati</taxon>
        <taxon>Methanobacteriota</taxon>
        <taxon>Stenosarchaea group</taxon>
        <taxon>Halobacteria</taxon>
        <taxon>Halobacteriales</taxon>
        <taxon>Halococcaceae</taxon>
        <taxon>Halococcus</taxon>
    </lineage>
</organism>
<dbReference type="RefSeq" id="WP_005038993.1">
    <property type="nucleotide sequence ID" value="NZ_AOME01000012.1"/>
</dbReference>
<dbReference type="GO" id="GO:0016491">
    <property type="term" value="F:oxidoreductase activity"/>
    <property type="evidence" value="ECO:0007669"/>
    <property type="project" value="UniProtKB-KW"/>
</dbReference>
<evidence type="ECO:0000313" key="5">
    <source>
        <dbReference type="Proteomes" id="UP000011625"/>
    </source>
</evidence>
<dbReference type="PANTHER" id="PTHR43656">
    <property type="entry name" value="BINDING OXIDOREDUCTASE, PUTATIVE (AFU_ORTHOLOGUE AFUA_2G08260)-RELATED"/>
    <property type="match status" value="1"/>
</dbReference>